<dbReference type="AlphaFoldDB" id="A0A0D3F5M3"/>
<dbReference type="Proteomes" id="UP000026960">
    <property type="component" value="Chromosome 2"/>
</dbReference>
<dbReference type="PaxDb" id="65489-OBART02G18100.1"/>
<evidence type="ECO:0000256" key="1">
    <source>
        <dbReference type="SAM" id="MobiDB-lite"/>
    </source>
</evidence>
<feature type="region of interest" description="Disordered" evidence="1">
    <location>
        <begin position="1"/>
        <end position="73"/>
    </location>
</feature>
<dbReference type="Gramene" id="OBART02G18100.1">
    <property type="protein sequence ID" value="OBART02G18100.1"/>
    <property type="gene ID" value="OBART02G18100"/>
</dbReference>
<protein>
    <submittedName>
        <fullName evidence="2">Uncharacterized protein</fullName>
    </submittedName>
</protein>
<sequence length="100" mass="10754">MLKAHPCRSPGTPASSPVAAAPTVQRKEAGGRRSAALGRAWRSDGIGSDRRRAKARGSHPATPVSSWPRPEGRSSPDLLCFHRLIDHILHGWNPGDGYIN</sequence>
<dbReference type="HOGENOM" id="CLU_2310368_0_0_1"/>
<reference evidence="2" key="2">
    <citation type="submission" date="2015-03" db="UniProtKB">
        <authorList>
            <consortium name="EnsemblPlants"/>
        </authorList>
    </citation>
    <scope>IDENTIFICATION</scope>
</reference>
<name>A0A0D3F5M3_9ORYZ</name>
<keyword evidence="3" id="KW-1185">Reference proteome</keyword>
<feature type="compositionally biased region" description="Low complexity" evidence="1">
    <location>
        <begin position="9"/>
        <end position="24"/>
    </location>
</feature>
<accession>A0A0D3F5M3</accession>
<proteinExistence type="predicted"/>
<reference evidence="2" key="1">
    <citation type="journal article" date="2009" name="Rice">
        <title>De Novo Next Generation Sequencing of Plant Genomes.</title>
        <authorList>
            <person name="Rounsley S."/>
            <person name="Marri P.R."/>
            <person name="Yu Y."/>
            <person name="He R."/>
            <person name="Sisneros N."/>
            <person name="Goicoechea J.L."/>
            <person name="Lee S.J."/>
            <person name="Angelova A."/>
            <person name="Kudrna D."/>
            <person name="Luo M."/>
            <person name="Affourtit J."/>
            <person name="Desany B."/>
            <person name="Knight J."/>
            <person name="Niazi F."/>
            <person name="Egholm M."/>
            <person name="Wing R.A."/>
        </authorList>
    </citation>
    <scope>NUCLEOTIDE SEQUENCE [LARGE SCALE GENOMIC DNA]</scope>
    <source>
        <strain evidence="2">cv. IRGC 105608</strain>
    </source>
</reference>
<organism evidence="2">
    <name type="scientific">Oryza barthii</name>
    <dbReference type="NCBI Taxonomy" id="65489"/>
    <lineage>
        <taxon>Eukaryota</taxon>
        <taxon>Viridiplantae</taxon>
        <taxon>Streptophyta</taxon>
        <taxon>Embryophyta</taxon>
        <taxon>Tracheophyta</taxon>
        <taxon>Spermatophyta</taxon>
        <taxon>Magnoliopsida</taxon>
        <taxon>Liliopsida</taxon>
        <taxon>Poales</taxon>
        <taxon>Poaceae</taxon>
        <taxon>BOP clade</taxon>
        <taxon>Oryzoideae</taxon>
        <taxon>Oryzeae</taxon>
        <taxon>Oryzinae</taxon>
        <taxon>Oryza</taxon>
    </lineage>
</organism>
<evidence type="ECO:0000313" key="2">
    <source>
        <dbReference type="EnsemblPlants" id="OBART02G18100.1"/>
    </source>
</evidence>
<dbReference type="EnsemblPlants" id="OBART02G18100.1">
    <property type="protein sequence ID" value="OBART02G18100.1"/>
    <property type="gene ID" value="OBART02G18100"/>
</dbReference>
<evidence type="ECO:0000313" key="3">
    <source>
        <dbReference type="Proteomes" id="UP000026960"/>
    </source>
</evidence>